<organism evidence="2 3">
    <name type="scientific">Platanthera zijinensis</name>
    <dbReference type="NCBI Taxonomy" id="2320716"/>
    <lineage>
        <taxon>Eukaryota</taxon>
        <taxon>Viridiplantae</taxon>
        <taxon>Streptophyta</taxon>
        <taxon>Embryophyta</taxon>
        <taxon>Tracheophyta</taxon>
        <taxon>Spermatophyta</taxon>
        <taxon>Magnoliopsida</taxon>
        <taxon>Liliopsida</taxon>
        <taxon>Asparagales</taxon>
        <taxon>Orchidaceae</taxon>
        <taxon>Orchidoideae</taxon>
        <taxon>Orchideae</taxon>
        <taxon>Orchidinae</taxon>
        <taxon>Platanthera</taxon>
    </lineage>
</organism>
<feature type="transmembrane region" description="Helical" evidence="1">
    <location>
        <begin position="12"/>
        <end position="29"/>
    </location>
</feature>
<gene>
    <name evidence="2" type="ORF">KSP39_PZI017137</name>
</gene>
<reference evidence="2 3" key="1">
    <citation type="journal article" date="2022" name="Nat. Plants">
        <title>Genomes of leafy and leafless Platanthera orchids illuminate the evolution of mycoheterotrophy.</title>
        <authorList>
            <person name="Li M.H."/>
            <person name="Liu K.W."/>
            <person name="Li Z."/>
            <person name="Lu H.C."/>
            <person name="Ye Q.L."/>
            <person name="Zhang D."/>
            <person name="Wang J.Y."/>
            <person name="Li Y.F."/>
            <person name="Zhong Z.M."/>
            <person name="Liu X."/>
            <person name="Yu X."/>
            <person name="Liu D.K."/>
            <person name="Tu X.D."/>
            <person name="Liu B."/>
            <person name="Hao Y."/>
            <person name="Liao X.Y."/>
            <person name="Jiang Y.T."/>
            <person name="Sun W.H."/>
            <person name="Chen J."/>
            <person name="Chen Y.Q."/>
            <person name="Ai Y."/>
            <person name="Zhai J.W."/>
            <person name="Wu S.S."/>
            <person name="Zhou Z."/>
            <person name="Hsiao Y.Y."/>
            <person name="Wu W.L."/>
            <person name="Chen Y.Y."/>
            <person name="Lin Y.F."/>
            <person name="Hsu J.L."/>
            <person name="Li C.Y."/>
            <person name="Wang Z.W."/>
            <person name="Zhao X."/>
            <person name="Zhong W.Y."/>
            <person name="Ma X.K."/>
            <person name="Ma L."/>
            <person name="Huang J."/>
            <person name="Chen G.Z."/>
            <person name="Huang M.Z."/>
            <person name="Huang L."/>
            <person name="Peng D.H."/>
            <person name="Luo Y.B."/>
            <person name="Zou S.Q."/>
            <person name="Chen S.P."/>
            <person name="Lan S."/>
            <person name="Tsai W.C."/>
            <person name="Van de Peer Y."/>
            <person name="Liu Z.J."/>
        </authorList>
    </citation>
    <scope>NUCLEOTIDE SEQUENCE [LARGE SCALE GENOMIC DNA]</scope>
    <source>
        <strain evidence="2">Lor287</strain>
    </source>
</reference>
<name>A0AAP0B5U1_9ASPA</name>
<evidence type="ECO:0000313" key="3">
    <source>
        <dbReference type="Proteomes" id="UP001418222"/>
    </source>
</evidence>
<accession>A0AAP0B5U1</accession>
<evidence type="ECO:0000256" key="1">
    <source>
        <dbReference type="SAM" id="Phobius"/>
    </source>
</evidence>
<proteinExistence type="predicted"/>
<keyword evidence="3" id="KW-1185">Reference proteome</keyword>
<sequence length="77" mass="8661">MQPNPHSKQIGINMFSLIYVLVVLLYKMVGRMVNGDADFASLLRAVNEFSSMLHDSIDDSFMSYSYKLRIVGAEVAD</sequence>
<keyword evidence="1" id="KW-0812">Transmembrane</keyword>
<evidence type="ECO:0000313" key="2">
    <source>
        <dbReference type="EMBL" id="KAK8928984.1"/>
    </source>
</evidence>
<keyword evidence="1" id="KW-0472">Membrane</keyword>
<dbReference type="Proteomes" id="UP001418222">
    <property type="component" value="Unassembled WGS sequence"/>
</dbReference>
<protein>
    <submittedName>
        <fullName evidence="2">Uncharacterized protein</fullName>
    </submittedName>
</protein>
<dbReference type="EMBL" id="JBBWWQ010000015">
    <property type="protein sequence ID" value="KAK8928984.1"/>
    <property type="molecule type" value="Genomic_DNA"/>
</dbReference>
<keyword evidence="1" id="KW-1133">Transmembrane helix</keyword>
<comment type="caution">
    <text evidence="2">The sequence shown here is derived from an EMBL/GenBank/DDBJ whole genome shotgun (WGS) entry which is preliminary data.</text>
</comment>
<dbReference type="AlphaFoldDB" id="A0AAP0B5U1"/>